<evidence type="ECO:0000313" key="6">
    <source>
        <dbReference type="EMBL" id="MBZ6075335.1"/>
    </source>
</evidence>
<evidence type="ECO:0000256" key="1">
    <source>
        <dbReference type="ARBA" id="ARBA00009477"/>
    </source>
</evidence>
<dbReference type="PANTHER" id="PTHR30367">
    <property type="entry name" value="P-HYDROXYBENZOIC ACID EFFLUX PUMP SUBUNIT AAEA-RELATED"/>
    <property type="match status" value="1"/>
</dbReference>
<comment type="caution">
    <text evidence="6">The sequence shown here is derived from an EMBL/GenBank/DDBJ whole genome shotgun (WGS) entry which is preliminary data.</text>
</comment>
<evidence type="ECO:0000256" key="2">
    <source>
        <dbReference type="SAM" id="Coils"/>
    </source>
</evidence>
<dbReference type="Gene3D" id="2.40.50.100">
    <property type="match status" value="1"/>
</dbReference>
<keyword evidence="3" id="KW-1133">Transmembrane helix</keyword>
<dbReference type="Pfam" id="PF25954">
    <property type="entry name" value="Beta-barrel_RND_2"/>
    <property type="match status" value="1"/>
</dbReference>
<evidence type="ECO:0000256" key="3">
    <source>
        <dbReference type="SAM" id="Phobius"/>
    </source>
</evidence>
<comment type="similarity">
    <text evidence="1">Belongs to the membrane fusion protein (MFP) (TC 8.A.1) family.</text>
</comment>
<evidence type="ECO:0000313" key="7">
    <source>
        <dbReference type="Proteomes" id="UP000704176"/>
    </source>
</evidence>
<feature type="coiled-coil region" evidence="2">
    <location>
        <begin position="133"/>
        <end position="160"/>
    </location>
</feature>
<dbReference type="Proteomes" id="UP000704176">
    <property type="component" value="Unassembled WGS sequence"/>
</dbReference>
<keyword evidence="2" id="KW-0175">Coiled coil</keyword>
<dbReference type="EMBL" id="JAIRBM010000002">
    <property type="protein sequence ID" value="MBZ6075335.1"/>
    <property type="molecule type" value="Genomic_DNA"/>
</dbReference>
<sequence>MIVVLLNSYIALLALFVWLRFIPFNLFWKLSPVLVLLLLLVGLFIPMGWGAPSGPVAVVRNSVQIIPSVAGEVVDVPVAANTPVKAGDVLFRIDPTTYQAQARAVEAQLKLAELRLSQFSELQRHDTGRAFDVQQREAEVEQLRADLDAAKWNLDKTTVRAPVDGYVTNLALRKGARITAQSPVMAFIDTSETILGIEVPQIYARYIAIGQPVEVTFKTFPGQIYTGRVEAVLQAIATGQTQPSGLAVAPSEIQAAPFVVRVRIDDQDAAHHLPAGSTGLAAIFTDHVKASHIIRKVVLRQAAILNYVNPF</sequence>
<dbReference type="RefSeq" id="WP_224311381.1">
    <property type="nucleotide sequence ID" value="NZ_JAIRBM010000002.1"/>
</dbReference>
<dbReference type="Pfam" id="PF25917">
    <property type="entry name" value="BSH_RND"/>
    <property type="match status" value="1"/>
</dbReference>
<dbReference type="InterPro" id="IPR050393">
    <property type="entry name" value="MFP_Efflux_Pump"/>
</dbReference>
<name>A0ABS7VIJ6_9HYPH</name>
<dbReference type="InterPro" id="IPR058792">
    <property type="entry name" value="Beta-barrel_RND_2"/>
</dbReference>
<feature type="transmembrane region" description="Helical" evidence="3">
    <location>
        <begin position="33"/>
        <end position="51"/>
    </location>
</feature>
<protein>
    <submittedName>
        <fullName evidence="6">Efflux RND transporter periplasmic adaptor subunit</fullName>
    </submittedName>
</protein>
<feature type="transmembrane region" description="Helical" evidence="3">
    <location>
        <begin position="6"/>
        <end position="26"/>
    </location>
</feature>
<dbReference type="SUPFAM" id="SSF111369">
    <property type="entry name" value="HlyD-like secretion proteins"/>
    <property type="match status" value="1"/>
</dbReference>
<evidence type="ECO:0000259" key="4">
    <source>
        <dbReference type="Pfam" id="PF25917"/>
    </source>
</evidence>
<proteinExistence type="inferred from homology"/>
<keyword evidence="7" id="KW-1185">Reference proteome</keyword>
<dbReference type="InterPro" id="IPR058625">
    <property type="entry name" value="MdtA-like_BSH"/>
</dbReference>
<accession>A0ABS7VIJ6</accession>
<dbReference type="InterPro" id="IPR006143">
    <property type="entry name" value="RND_pump_MFP"/>
</dbReference>
<gene>
    <name evidence="6" type="ORF">K9B37_03380</name>
</gene>
<feature type="domain" description="Multidrug resistance protein MdtA-like barrel-sandwich hybrid" evidence="4">
    <location>
        <begin position="61"/>
        <end position="183"/>
    </location>
</feature>
<dbReference type="NCBIfam" id="TIGR01730">
    <property type="entry name" value="RND_mfp"/>
    <property type="match status" value="1"/>
</dbReference>
<reference evidence="6 7" key="1">
    <citation type="submission" date="2021-09" db="EMBL/GenBank/DDBJ databases">
        <title>The complete genome sequence of a new microorganism.</title>
        <authorList>
            <person name="Zi Z."/>
        </authorList>
    </citation>
    <scope>NUCLEOTIDE SEQUENCE [LARGE SCALE GENOMIC DNA]</scope>
    <source>
        <strain evidence="6 7">WGZ8</strain>
    </source>
</reference>
<feature type="domain" description="CusB-like beta-barrel" evidence="5">
    <location>
        <begin position="197"/>
        <end position="235"/>
    </location>
</feature>
<organism evidence="6 7">
    <name type="scientific">Microvirga puerhi</name>
    <dbReference type="NCBI Taxonomy" id="2876078"/>
    <lineage>
        <taxon>Bacteria</taxon>
        <taxon>Pseudomonadati</taxon>
        <taxon>Pseudomonadota</taxon>
        <taxon>Alphaproteobacteria</taxon>
        <taxon>Hyphomicrobiales</taxon>
        <taxon>Methylobacteriaceae</taxon>
        <taxon>Microvirga</taxon>
    </lineage>
</organism>
<keyword evidence="3" id="KW-0472">Membrane</keyword>
<dbReference type="PANTHER" id="PTHR30367:SF1">
    <property type="entry name" value="MULTIDRUG RESISTANCE PROTEIN MDTN"/>
    <property type="match status" value="1"/>
</dbReference>
<evidence type="ECO:0000259" key="5">
    <source>
        <dbReference type="Pfam" id="PF25954"/>
    </source>
</evidence>
<dbReference type="Gene3D" id="2.40.30.170">
    <property type="match status" value="1"/>
</dbReference>
<keyword evidence="3" id="KW-0812">Transmembrane</keyword>